<reference evidence="3" key="1">
    <citation type="submission" date="2018-05" db="EMBL/GenBank/DDBJ databases">
        <authorList>
            <person name="Lanie J.A."/>
            <person name="Ng W.-L."/>
            <person name="Kazmierczak K.M."/>
            <person name="Andrzejewski T.M."/>
            <person name="Davidsen T.M."/>
            <person name="Wayne K.J."/>
            <person name="Tettelin H."/>
            <person name="Glass J.I."/>
            <person name="Rusch D."/>
            <person name="Podicherti R."/>
            <person name="Tsui H.-C.T."/>
            <person name="Winkler M.E."/>
        </authorList>
    </citation>
    <scope>NUCLEOTIDE SEQUENCE</scope>
</reference>
<accession>A0A382S5C3</accession>
<gene>
    <name evidence="3" type="ORF">METZ01_LOCUS357960</name>
</gene>
<dbReference type="EMBL" id="UINC01126551">
    <property type="protein sequence ID" value="SVD05106.1"/>
    <property type="molecule type" value="Genomic_DNA"/>
</dbReference>
<evidence type="ECO:0000256" key="2">
    <source>
        <dbReference type="SAM" id="Phobius"/>
    </source>
</evidence>
<evidence type="ECO:0000313" key="3">
    <source>
        <dbReference type="EMBL" id="SVD05106.1"/>
    </source>
</evidence>
<keyword evidence="2" id="KW-0472">Membrane</keyword>
<keyword evidence="2" id="KW-0812">Transmembrane</keyword>
<sequence>MSHLCLAAIPKLAVFLMVFFVTILIVGGVVIIRVVHWEEQRRRSLEREEWEARKGKAQAAGENEQHGPESGQNQ</sequence>
<organism evidence="3">
    <name type="scientific">marine metagenome</name>
    <dbReference type="NCBI Taxonomy" id="408172"/>
    <lineage>
        <taxon>unclassified sequences</taxon>
        <taxon>metagenomes</taxon>
        <taxon>ecological metagenomes</taxon>
    </lineage>
</organism>
<dbReference type="AlphaFoldDB" id="A0A382S5C3"/>
<feature type="transmembrane region" description="Helical" evidence="2">
    <location>
        <begin position="12"/>
        <end position="35"/>
    </location>
</feature>
<evidence type="ECO:0000256" key="1">
    <source>
        <dbReference type="SAM" id="MobiDB-lite"/>
    </source>
</evidence>
<name>A0A382S5C3_9ZZZZ</name>
<protein>
    <submittedName>
        <fullName evidence="3">Uncharacterized protein</fullName>
    </submittedName>
</protein>
<feature type="compositionally biased region" description="Basic and acidic residues" evidence="1">
    <location>
        <begin position="41"/>
        <end position="54"/>
    </location>
</feature>
<keyword evidence="2" id="KW-1133">Transmembrane helix</keyword>
<proteinExistence type="predicted"/>
<feature type="region of interest" description="Disordered" evidence="1">
    <location>
        <begin position="41"/>
        <end position="74"/>
    </location>
</feature>